<reference evidence="1" key="4">
    <citation type="journal article" date="2001" name="Nature">
        <title>Functional annotation of a full-length mouse cDNA collection.</title>
        <authorList>
            <consortium name="The RIKEN Genome Exploration Research Group Phase II Team and the FANTOM Consortium"/>
        </authorList>
    </citation>
    <scope>NUCLEOTIDE SEQUENCE</scope>
    <source>
        <strain evidence="1">C57BL/6J</strain>
        <tissue evidence="1">Skin</tissue>
    </source>
</reference>
<dbReference type="MGI" id="MGI:1924838">
    <property type="gene designation" value="4631423B10Rik"/>
</dbReference>
<evidence type="ECO:0000313" key="1">
    <source>
        <dbReference type="EMBL" id="BAC26280.1"/>
    </source>
</evidence>
<reference evidence="1" key="1">
    <citation type="journal article" date="1999" name="Methods Enzymol.">
        <title>High-efficiency full-length cDNA cloning.</title>
        <authorList>
            <person name="Carninci P."/>
            <person name="Hayashizaki Y."/>
        </authorList>
    </citation>
    <scope>NUCLEOTIDE SEQUENCE</scope>
    <source>
        <strain evidence="1">C57BL/6J</strain>
        <tissue evidence="1">Skin</tissue>
    </source>
</reference>
<reference evidence="1" key="5">
    <citation type="submission" date="2001-07" db="EMBL/GenBank/DDBJ databases">
        <authorList>
            <person name="Adachi J."/>
            <person name="Aizawa K."/>
            <person name="Akimura T."/>
            <person name="Arakawa T."/>
            <person name="Bono H."/>
            <person name="Carninci P."/>
            <person name="Fukuda S."/>
            <person name="Furuno M."/>
            <person name="Hanagaki T."/>
            <person name="Hara A."/>
            <person name="Hashizume W."/>
            <person name="Hayashida K."/>
            <person name="Hayatsu N."/>
            <person name="Hiramoto K."/>
            <person name="Hiraoka T."/>
            <person name="Hirozane T."/>
            <person name="Hori F."/>
            <person name="Imotani K."/>
            <person name="Ishii Y."/>
            <person name="Itoh M."/>
            <person name="Kagawa I."/>
            <person name="Kasukawa T."/>
            <person name="Katoh H."/>
            <person name="Kawai J."/>
            <person name="Kojima Y."/>
            <person name="Kondo S."/>
            <person name="Konno H."/>
            <person name="Kouda M."/>
            <person name="Koya S."/>
            <person name="Kurihara C."/>
            <person name="Matsuyama T."/>
            <person name="Miyazaki A."/>
            <person name="Murata M."/>
            <person name="Nakamura M."/>
            <person name="Nishi K."/>
            <person name="Nomura K."/>
            <person name="Numazaki R."/>
            <person name="Ohno M."/>
            <person name="Ohsato N."/>
            <person name="Okazaki Y."/>
            <person name="Saito R."/>
            <person name="Saitoh H."/>
            <person name="Sakai C."/>
            <person name="Sakai K."/>
            <person name="Sakazume N."/>
            <person name="Sano H."/>
            <person name="Sasaki D."/>
            <person name="Shibata K."/>
            <person name="Shinagawa A."/>
            <person name="Shiraki T."/>
            <person name="Sogabe Y."/>
            <person name="Tagami M."/>
            <person name="Tagawa A."/>
            <person name="Takahashi F."/>
            <person name="Takaku-Akahira S."/>
            <person name="Takeda Y."/>
            <person name="Tanaka T."/>
            <person name="Tomaru A."/>
            <person name="Toya T."/>
            <person name="Yasunishi A."/>
            <person name="Muramatsu M."/>
            <person name="Hayashizaki Y."/>
        </authorList>
    </citation>
    <scope>NUCLEOTIDE SEQUENCE</scope>
    <source>
        <strain evidence="1">C57BL/6J</strain>
        <tissue evidence="1">Skin</tissue>
    </source>
</reference>
<dbReference type="AGR" id="MGI:1924838"/>
<sequence length="109" mass="11579">MRAQSAGGMAQAVVRSTGSLCRGALVLVPSTHMTHNHLNCCPSGSSHLAQSLSLALRLSIQSTPLEVCILRQCVSGYPGTHYVVQIAFEFSEICLPLAPELKVNTTMPS</sequence>
<reference evidence="1" key="3">
    <citation type="journal article" date="2000" name="Genome Res.">
        <title>RIKEN integrated sequence analysis (RISA) system--384-format sequencing pipeline with 384 multicapillary sequencer.</title>
        <authorList>
            <person name="Shibata K."/>
            <person name="Itoh M."/>
            <person name="Aizawa K."/>
            <person name="Nagaoka S."/>
            <person name="Sasaki N."/>
            <person name="Carninci P."/>
            <person name="Konno H."/>
            <person name="Akiyama J."/>
            <person name="Nishi K."/>
            <person name="Kitsunai T."/>
            <person name="Tashiro H."/>
            <person name="Itoh M."/>
            <person name="Sumi N."/>
            <person name="Ishii Y."/>
            <person name="Nakamura S."/>
            <person name="Hazama M."/>
            <person name="Nishine T."/>
            <person name="Harada A."/>
            <person name="Yamamoto R."/>
            <person name="Matsumoto H."/>
            <person name="Sakaguchi S."/>
            <person name="Ikegami T."/>
            <person name="Kashiwagi K."/>
            <person name="Fujiwake S."/>
            <person name="Inoue K."/>
            <person name="Togawa Y."/>
            <person name="Izawa M."/>
            <person name="Ohara E."/>
            <person name="Watahiki M."/>
            <person name="Yoneda Y."/>
            <person name="Ishikawa T."/>
            <person name="Ozawa K."/>
            <person name="Tanaka T."/>
            <person name="Matsuura S."/>
            <person name="Kawai J."/>
            <person name="Okazaki Y."/>
            <person name="Muramatsu M."/>
            <person name="Inoue Y."/>
            <person name="Kira A."/>
            <person name="Hayashizaki Y."/>
        </authorList>
    </citation>
    <scope>NUCLEOTIDE SEQUENCE</scope>
    <source>
        <strain evidence="1">C57BL/6J</strain>
        <tissue evidence="1">Skin</tissue>
    </source>
</reference>
<reference evidence="1" key="8">
    <citation type="journal article" date="2005" name="Science">
        <title>Antisense Transcription in the Mammalian Transcriptome.</title>
        <authorList>
            <consortium name="RIKEN Genome Exploration Research Group and Genome Science Group (Genome Network Project Core Group) and the FANTOM Consortium"/>
        </authorList>
    </citation>
    <scope>NUCLEOTIDE SEQUENCE</scope>
    <source>
        <strain evidence="1">C57BL/6J</strain>
        <tissue evidence="1">Skin</tissue>
    </source>
</reference>
<dbReference type="AlphaFoldDB" id="Q8BGS8"/>
<reference evidence="1" key="6">
    <citation type="journal article" date="2002" name="Nature">
        <title>Analysis of the mouse transcriptome based on functional annotation of 60,770 full-length cDNAs.</title>
        <authorList>
            <consortium name="The FANTOM Consortium and the RIKEN Genome Exploration Research Group Phase I and II Team"/>
        </authorList>
    </citation>
    <scope>NUCLEOTIDE SEQUENCE</scope>
    <source>
        <strain evidence="1">C57BL/6J</strain>
        <tissue evidence="1">Skin</tissue>
    </source>
</reference>
<reference evidence="1" key="7">
    <citation type="journal article" date="2005" name="Science">
        <title>The Transcriptional Landscape of the Mammalian Genome.</title>
        <authorList>
            <consortium name="The FANTOM Consortium"/>
            <consortium name="Riken Genome Exploration Research Group and Genome Science Group (Genome Network Project Core Group)"/>
        </authorList>
    </citation>
    <scope>NUCLEOTIDE SEQUENCE</scope>
    <source>
        <strain evidence="1">C57BL/6J</strain>
        <tissue evidence="1">Skin</tissue>
    </source>
</reference>
<name>Q8BGS8_MOUSE</name>
<dbReference type="EMBL" id="AK029077">
    <property type="protein sequence ID" value="BAC26280.1"/>
    <property type="molecule type" value="mRNA"/>
</dbReference>
<evidence type="ECO:0000313" key="2">
    <source>
        <dbReference type="MGI" id="MGI:1924838"/>
    </source>
</evidence>
<protein>
    <submittedName>
        <fullName evidence="1">Uncharacterized protein</fullName>
    </submittedName>
</protein>
<gene>
    <name evidence="2" type="primary">4631423B10Rik</name>
</gene>
<accession>Q8BGS8</accession>
<proteinExistence type="evidence at transcript level"/>
<reference evidence="1" key="2">
    <citation type="journal article" date="2000" name="Genome Res.">
        <title>Normalization and subtraction of cap-trapper-selected cDNAs to prepare full-length cDNA libraries for rapid discovery of new genes.</title>
        <authorList>
            <person name="Carninci P."/>
            <person name="Shibata Y."/>
            <person name="Hayatsu N."/>
            <person name="Sugahara Y."/>
            <person name="Shibata K."/>
            <person name="Itoh M."/>
            <person name="Konno H."/>
            <person name="Okazaki Y."/>
            <person name="Muramatsu M."/>
            <person name="Hayashizaki Y."/>
        </authorList>
    </citation>
    <scope>NUCLEOTIDE SEQUENCE</scope>
    <source>
        <strain evidence="1">C57BL/6J</strain>
        <tissue evidence="1">Skin</tissue>
    </source>
</reference>
<organism evidence="1">
    <name type="scientific">Mus musculus</name>
    <name type="common">Mouse</name>
    <dbReference type="NCBI Taxonomy" id="10090"/>
    <lineage>
        <taxon>Eukaryota</taxon>
        <taxon>Metazoa</taxon>
        <taxon>Chordata</taxon>
        <taxon>Craniata</taxon>
        <taxon>Vertebrata</taxon>
        <taxon>Euteleostomi</taxon>
        <taxon>Mammalia</taxon>
        <taxon>Eutheria</taxon>
        <taxon>Euarchontoglires</taxon>
        <taxon>Glires</taxon>
        <taxon>Rodentia</taxon>
        <taxon>Myomorpha</taxon>
        <taxon>Muroidea</taxon>
        <taxon>Muridae</taxon>
        <taxon>Murinae</taxon>
        <taxon>Mus</taxon>
        <taxon>Mus</taxon>
    </lineage>
</organism>